<reference evidence="1 2" key="2">
    <citation type="journal article" date="2017" name="Sci. Rep.">
        <title>A mobile pathogenicity chromosome in Fusarium oxysporum for infection of multiple cucurbit species.</title>
        <authorList>
            <person name="van Dam P."/>
            <person name="Fokkens L."/>
            <person name="Ayukawa Y."/>
            <person name="van der Gragt M."/>
            <person name="Ter Horst A."/>
            <person name="Brankovics B."/>
            <person name="Houterman P.M."/>
            <person name="Arie T."/>
            <person name="Rep M."/>
        </authorList>
    </citation>
    <scope>NUCLEOTIDE SEQUENCE [LARGE SCALE GENOMIC DNA]</scope>
    <source>
        <strain evidence="1 2">Forc016</strain>
    </source>
</reference>
<evidence type="ECO:0008006" key="3">
    <source>
        <dbReference type="Google" id="ProtNLM"/>
    </source>
</evidence>
<dbReference type="InterPro" id="IPR023198">
    <property type="entry name" value="PGP-like_dom2"/>
</dbReference>
<dbReference type="EMBL" id="MABQ02000009">
    <property type="protein sequence ID" value="PCD26837.1"/>
    <property type="molecule type" value="Genomic_DNA"/>
</dbReference>
<dbReference type="NCBIfam" id="TIGR01509">
    <property type="entry name" value="HAD-SF-IA-v3"/>
    <property type="match status" value="1"/>
</dbReference>
<proteinExistence type="predicted"/>
<dbReference type="PANTHER" id="PTHR43481:SF4">
    <property type="entry name" value="GLYCEROL-1-PHOSPHATE PHOSPHOHYDROLASE 1-RELATED"/>
    <property type="match status" value="1"/>
</dbReference>
<dbReference type="STRING" id="327505.A0A2H3G8E0"/>
<comment type="caution">
    <text evidence="1">The sequence shown here is derived from an EMBL/GenBank/DDBJ whole genome shotgun (WGS) entry which is preliminary data.</text>
</comment>
<dbReference type="Proteomes" id="UP000219602">
    <property type="component" value="Chromosome 11"/>
</dbReference>
<name>A0A2H3G8E0_FUSOX</name>
<protein>
    <recommendedName>
        <fullName evidence="3">Glycerol 3-phosphatase 1</fullName>
    </recommendedName>
</protein>
<dbReference type="SUPFAM" id="SSF56784">
    <property type="entry name" value="HAD-like"/>
    <property type="match status" value="1"/>
</dbReference>
<dbReference type="InterPro" id="IPR006439">
    <property type="entry name" value="HAD-SF_hydro_IA"/>
</dbReference>
<dbReference type="Pfam" id="PF00702">
    <property type="entry name" value="Hydrolase"/>
    <property type="match status" value="1"/>
</dbReference>
<dbReference type="Gene3D" id="1.10.150.240">
    <property type="entry name" value="Putative phosphatase, domain 2"/>
    <property type="match status" value="1"/>
</dbReference>
<dbReference type="SFLD" id="SFLDG01129">
    <property type="entry name" value="C1.5:_HAD__Beta-PGM__Phosphata"/>
    <property type="match status" value="1"/>
</dbReference>
<dbReference type="AlphaFoldDB" id="A0A2H3G8E0"/>
<gene>
    <name evidence="1" type="ORF">AU210_013258</name>
</gene>
<reference evidence="1 2" key="1">
    <citation type="journal article" date="2016" name="Environ. Microbiol.">
        <title>Effector profiles distinguish formae speciales of Fusarium oxysporum.</title>
        <authorList>
            <person name="van Dam P."/>
            <person name="Fokkens L."/>
            <person name="Schmidt S.M."/>
            <person name="Linmans J.H."/>
            <person name="Kistler H.C."/>
            <person name="Ma L.J."/>
            <person name="Rep M."/>
        </authorList>
    </citation>
    <scope>NUCLEOTIDE SEQUENCE [LARGE SCALE GENOMIC DNA]</scope>
    <source>
        <strain evidence="1 2">Forc016</strain>
    </source>
</reference>
<sequence length="242" mass="26456">MNGPQAGECQRNEATFDGLLVDLDGTLIDSTEAVVKQWADVGKRINFDPRGILEMSHGRRSLDVLQVIAPDFATWDFVRSIESVIPVNHGHLAKEIPGAIDFLSALAAHSVPWALVTSSTLPLVQQWRETRNLALPTAPKLLVTAESVEKGKPDPAAYVLGRERLGLVDERFNILVIEDSPAGIAAGKAAGCRVIGLLTNHTYKQIASSTPDWILQDLRLLKILRNTNGKVVIEMSIVRREA</sequence>
<accession>A0A2H3G8E0</accession>
<dbReference type="SFLD" id="SFLDS00003">
    <property type="entry name" value="Haloacid_Dehalogenase"/>
    <property type="match status" value="1"/>
</dbReference>
<organism evidence="1 2">
    <name type="scientific">Fusarium oxysporum f. sp. radicis-cucumerinum</name>
    <dbReference type="NCBI Taxonomy" id="327505"/>
    <lineage>
        <taxon>Eukaryota</taxon>
        <taxon>Fungi</taxon>
        <taxon>Dikarya</taxon>
        <taxon>Ascomycota</taxon>
        <taxon>Pezizomycotina</taxon>
        <taxon>Sordariomycetes</taxon>
        <taxon>Hypocreomycetidae</taxon>
        <taxon>Hypocreales</taxon>
        <taxon>Nectriaceae</taxon>
        <taxon>Fusarium</taxon>
        <taxon>Fusarium oxysporum species complex</taxon>
    </lineage>
</organism>
<dbReference type="InterPro" id="IPR051806">
    <property type="entry name" value="HAD-like_SPP"/>
</dbReference>
<dbReference type="PANTHER" id="PTHR43481">
    <property type="entry name" value="FRUCTOSE-1-PHOSPHATE PHOSPHATASE"/>
    <property type="match status" value="1"/>
</dbReference>
<dbReference type="InterPro" id="IPR036412">
    <property type="entry name" value="HAD-like_sf"/>
</dbReference>
<evidence type="ECO:0000313" key="2">
    <source>
        <dbReference type="Proteomes" id="UP000219602"/>
    </source>
</evidence>
<dbReference type="GO" id="GO:0050308">
    <property type="term" value="F:sugar-phosphatase activity"/>
    <property type="evidence" value="ECO:0007669"/>
    <property type="project" value="TreeGrafter"/>
</dbReference>
<dbReference type="Gene3D" id="3.40.50.1000">
    <property type="entry name" value="HAD superfamily/HAD-like"/>
    <property type="match status" value="1"/>
</dbReference>
<dbReference type="InterPro" id="IPR023214">
    <property type="entry name" value="HAD_sf"/>
</dbReference>
<evidence type="ECO:0000313" key="1">
    <source>
        <dbReference type="EMBL" id="PCD26837.1"/>
    </source>
</evidence>